<evidence type="ECO:0000313" key="2">
    <source>
        <dbReference type="EMBL" id="RXH57120.1"/>
    </source>
</evidence>
<evidence type="ECO:0000259" key="1">
    <source>
        <dbReference type="Pfam" id="PF25778"/>
    </source>
</evidence>
<dbReference type="Proteomes" id="UP000289437">
    <property type="component" value="Unassembled WGS sequence"/>
</dbReference>
<organism evidence="2 3">
    <name type="scientific">Granulicella sibirica</name>
    <dbReference type="NCBI Taxonomy" id="2479048"/>
    <lineage>
        <taxon>Bacteria</taxon>
        <taxon>Pseudomonadati</taxon>
        <taxon>Acidobacteriota</taxon>
        <taxon>Terriglobia</taxon>
        <taxon>Terriglobales</taxon>
        <taxon>Acidobacteriaceae</taxon>
        <taxon>Granulicella</taxon>
    </lineage>
</organism>
<gene>
    <name evidence="2" type="ORF">GRAN_0430</name>
</gene>
<dbReference type="InterPro" id="IPR052918">
    <property type="entry name" value="Motility_Chemotaxis_Reg"/>
</dbReference>
<proteinExistence type="predicted"/>
<dbReference type="InterPro" id="IPR057708">
    <property type="entry name" value="DUF7948"/>
</dbReference>
<reference evidence="2 3" key="1">
    <citation type="submission" date="2018-11" db="EMBL/GenBank/DDBJ databases">
        <authorList>
            <person name="Mardanov A.V."/>
            <person name="Ravin N.V."/>
            <person name="Dedysh S.N."/>
        </authorList>
    </citation>
    <scope>NUCLEOTIDE SEQUENCE [LARGE SCALE GENOMIC DNA]</scope>
    <source>
        <strain evidence="2 3">AF10</strain>
    </source>
</reference>
<feature type="domain" description="DUF7948" evidence="1">
    <location>
        <begin position="3"/>
        <end position="218"/>
    </location>
</feature>
<dbReference type="SUPFAM" id="SSF101898">
    <property type="entry name" value="NHL repeat"/>
    <property type="match status" value="1"/>
</dbReference>
<comment type="caution">
    <text evidence="2">The sequence shown here is derived from an EMBL/GenBank/DDBJ whole genome shotgun (WGS) entry which is preliminary data.</text>
</comment>
<dbReference type="Pfam" id="PF25778">
    <property type="entry name" value="DUF7948"/>
    <property type="match status" value="1"/>
</dbReference>
<dbReference type="Pfam" id="PF06739">
    <property type="entry name" value="SBBP"/>
    <property type="match status" value="2"/>
</dbReference>
<name>A0A4Q0T3P1_9BACT</name>
<evidence type="ECO:0000313" key="3">
    <source>
        <dbReference type="Proteomes" id="UP000289437"/>
    </source>
</evidence>
<reference evidence="3" key="2">
    <citation type="submission" date="2019-02" db="EMBL/GenBank/DDBJ databases">
        <title>Granulicella sibirica sp. nov., a psychrotolerant acidobacterium isolated from an organic soil layer in forested tundra, West Siberia.</title>
        <authorList>
            <person name="Oshkin I.Y."/>
            <person name="Kulichevskaya I.S."/>
            <person name="Rijpstra W.I.C."/>
            <person name="Sinninghe Damste J.S."/>
            <person name="Rakitin A.L."/>
            <person name="Ravin N.V."/>
            <person name="Dedysh S.N."/>
        </authorList>
    </citation>
    <scope>NUCLEOTIDE SEQUENCE [LARGE SCALE GENOMIC DNA]</scope>
    <source>
        <strain evidence="3">AF10</strain>
    </source>
</reference>
<protein>
    <submittedName>
        <fullName evidence="2">Cell surface protein</fullName>
    </submittedName>
</protein>
<dbReference type="PANTHER" id="PTHR35580:SF1">
    <property type="entry name" value="PHYTASE-LIKE DOMAIN-CONTAINING PROTEIN"/>
    <property type="match status" value="1"/>
</dbReference>
<dbReference type="AlphaFoldDB" id="A0A4Q0T3P1"/>
<dbReference type="InterPro" id="IPR010620">
    <property type="entry name" value="SBBP_repeat"/>
</dbReference>
<sequence length="826" mass="85591">MGFTANQGQADPRFAFTAKGRGYSIQLGRKGAELSIAGSPKTETNGENAGKKTLLQLSFPGANEASTISGLERLPGDSNYLTGPDPSAWHTSVPNYARVKYAGLYPGVDLVYYGNHRQLEFDFLVAPQVDVDTVRMEFKGLSEGKVEELTVNAKGDLVLGADAGTVLLHKPVLYQVVTADGEQRHQAVEGGFVVDGPGTVKFHVGSYDHTRELVIDPTLEYSTYVGGGGFIGFSAMTVDAKGDAYITGSATSVDETSTVFFIDKFNPSGSALLYSTEVGAEGVAEGNALAVDAAENLYIAGSAGPGLPTTPGAFQRTYAGQGAAFVAKLNQAGTALLYATYLNGPTDPSGQTSVHVMAIDGQGNAYLAGDTTSNDFPVTHGVFQPLPPADNPHIIGSRDSTFVARLNPTGSALTYSTYLGNDGASVNAIALDSANNAYVLGVTTGATDLNPYPTTAGAFSNTGQYFLAKVNATASKLVYYTLLREFQVFGLAVNGAGNAYMVGQVAAKGAPSYPGLPEMLCDTGTCENAVVIKLNPAGSALNYAAFLGQSAYDDVFGELSTFSTGYAIAIDAAGDAYVTGETDDALFPATPDAYQTSFLDPNPEEDSFVFLTKLDPSGTKVLYSTFIGNGEGAQDSYAVGYSVALDKVGGVTIAGIAIGIDYPITPQAVQPSGQETGYEAFITKFSFGEPFCSFTPRLQLVTSPDKTQGFALEAGFTLGSASPLQPETEPLILTIGTQTMTVPAGALVKNPLGYLFSGTVNGVRLLLFLGPVAPQPGVQTTCGTPAYKLTAVGTGGVFGSAASPVDVVVSIGDDSGSVEVKATGLQ</sequence>
<dbReference type="Gene3D" id="2.120.10.30">
    <property type="entry name" value="TolB, C-terminal domain"/>
    <property type="match status" value="1"/>
</dbReference>
<accession>A0A4Q0T3P1</accession>
<dbReference type="InterPro" id="IPR011042">
    <property type="entry name" value="6-blade_b-propeller_TolB-like"/>
</dbReference>
<keyword evidence="3" id="KW-1185">Reference proteome</keyword>
<dbReference type="EMBL" id="RDSM01000001">
    <property type="protein sequence ID" value="RXH57120.1"/>
    <property type="molecule type" value="Genomic_DNA"/>
</dbReference>
<dbReference type="PANTHER" id="PTHR35580">
    <property type="entry name" value="CELL SURFACE GLYCOPROTEIN (S-LAYER PROTEIN)-LIKE PROTEIN"/>
    <property type="match status" value="1"/>
</dbReference>